<dbReference type="Gene3D" id="2.40.170.20">
    <property type="entry name" value="TonB-dependent receptor, beta-barrel domain"/>
    <property type="match status" value="1"/>
</dbReference>
<dbReference type="InterPro" id="IPR008969">
    <property type="entry name" value="CarboxyPept-like_regulatory"/>
</dbReference>
<sequence length="716" mass="79473">MKILLSTFFILWSTIALSQTIIEGIVFDHKGTTIPGVNIYLRGTFEGTSSEIDGSFNLVTDIEGEVIVVFQALGFKTFESPQTLKAGNIVIRPVLKETINEMTAVTISAGALEASDEKKSIVLKPVDIVTVPSAMGDVVGAFQTLPGTAAVGNDGRLFVRGGDASETAIFIDGMKVGNAFGTTAANVPTRTRFNPNLFKGSFFSTGGYSAEYGHALSSALSLNTVDMPARNQGDISILSVGAGYNQTLVGKKNSLTASANYFDLSPYQSLVRQNFDWERAPYGWDAEVSGRQKWGNSGMLKAYFHTSANGMKLWQKTSQSQGRGSLLGIDNNYHFGQLSFKQLAGESWSLYGGMSFSSNTDNFSIAGLNVRNQNQVLHGKMVAVKDFSDKFSLKTGVEHFVFSYSENLITEDLERSFVDHQPTVFAEADYYFSNKLILRSGLRTGYSALGEESWLDPRFSLAYKFQNQGQLSLAAGRYSQSAVEQLRIFNTELQNTVADHLILNYLLSTNGRTIRAEAFYKDYKNLLTFEGMPYQYENVAQQGAGFARGMDVFYRDQKSFKNTDFWLTYSYVDSKRVFAQFNTMVQPWFAPRHNGSVVVKHWIQALKSQLGLSWVINDGYTFTDPNFPGEMNAKTRSFQDLSIGWSYLPKPNLIIHLACNNVYGRENVFGYQFSPQANEAGRFESQPVGLQAPRFFLLGVFLTLSKDKNANNLNNL</sequence>
<evidence type="ECO:0000256" key="2">
    <source>
        <dbReference type="ARBA" id="ARBA00023136"/>
    </source>
</evidence>
<dbReference type="SUPFAM" id="SSF49464">
    <property type="entry name" value="Carboxypeptidase regulatory domain-like"/>
    <property type="match status" value="1"/>
</dbReference>
<dbReference type="InterPro" id="IPR036942">
    <property type="entry name" value="Beta-barrel_TonB_sf"/>
</dbReference>
<proteinExistence type="predicted"/>
<comment type="subcellular location">
    <subcellularLocation>
        <location evidence="1">Cell outer membrane</location>
    </subcellularLocation>
</comment>
<keyword evidence="2" id="KW-0472">Membrane</keyword>
<keyword evidence="5" id="KW-1185">Reference proteome</keyword>
<dbReference type="EMBL" id="PVTR01000002">
    <property type="protein sequence ID" value="PRY89551.1"/>
    <property type="molecule type" value="Genomic_DNA"/>
</dbReference>
<protein>
    <submittedName>
        <fullName evidence="4">TonB-dependent receptor-like protein</fullName>
    </submittedName>
</protein>
<keyword evidence="4" id="KW-0675">Receptor</keyword>
<name>A0A2T0WS75_9BACT</name>
<gene>
    <name evidence="4" type="ORF">CLW00_10226</name>
</gene>
<keyword evidence="3" id="KW-0998">Cell outer membrane</keyword>
<evidence type="ECO:0000313" key="4">
    <source>
        <dbReference type="EMBL" id="PRY89551.1"/>
    </source>
</evidence>
<comment type="caution">
    <text evidence="4">The sequence shown here is derived from an EMBL/GenBank/DDBJ whole genome shotgun (WGS) entry which is preliminary data.</text>
</comment>
<reference evidence="4 5" key="1">
    <citation type="submission" date="2018-03" db="EMBL/GenBank/DDBJ databases">
        <title>Genomic Encyclopedia of Archaeal and Bacterial Type Strains, Phase II (KMG-II): from individual species to whole genera.</title>
        <authorList>
            <person name="Goeker M."/>
        </authorList>
    </citation>
    <scope>NUCLEOTIDE SEQUENCE [LARGE SCALE GENOMIC DNA]</scope>
    <source>
        <strain evidence="4 5">DSM 27929</strain>
    </source>
</reference>
<dbReference type="GO" id="GO:0009279">
    <property type="term" value="C:cell outer membrane"/>
    <property type="evidence" value="ECO:0007669"/>
    <property type="project" value="UniProtKB-SubCell"/>
</dbReference>
<dbReference type="SUPFAM" id="SSF56935">
    <property type="entry name" value="Porins"/>
    <property type="match status" value="1"/>
</dbReference>
<accession>A0A2T0WS75</accession>
<dbReference type="Pfam" id="PF13715">
    <property type="entry name" value="CarbopepD_reg_2"/>
    <property type="match status" value="1"/>
</dbReference>
<dbReference type="AlphaFoldDB" id="A0A2T0WS75"/>
<dbReference type="RefSeq" id="WP_106132264.1">
    <property type="nucleotide sequence ID" value="NZ_PVTR01000002.1"/>
</dbReference>
<organism evidence="4 5">
    <name type="scientific">Mongoliibacter ruber</name>
    <dbReference type="NCBI Taxonomy" id="1750599"/>
    <lineage>
        <taxon>Bacteria</taxon>
        <taxon>Pseudomonadati</taxon>
        <taxon>Bacteroidota</taxon>
        <taxon>Cytophagia</taxon>
        <taxon>Cytophagales</taxon>
        <taxon>Cyclobacteriaceae</taxon>
        <taxon>Mongoliibacter</taxon>
    </lineage>
</organism>
<dbReference type="OrthoDB" id="1075473at2"/>
<evidence type="ECO:0000313" key="5">
    <source>
        <dbReference type="Proteomes" id="UP000238157"/>
    </source>
</evidence>
<evidence type="ECO:0000256" key="1">
    <source>
        <dbReference type="ARBA" id="ARBA00004442"/>
    </source>
</evidence>
<dbReference type="Proteomes" id="UP000238157">
    <property type="component" value="Unassembled WGS sequence"/>
</dbReference>
<evidence type="ECO:0000256" key="3">
    <source>
        <dbReference type="ARBA" id="ARBA00023237"/>
    </source>
</evidence>